<protein>
    <submittedName>
        <fullName evidence="1">Uncharacterized protein</fullName>
    </submittedName>
</protein>
<gene>
    <name evidence="1" type="ORF">dnl_16200</name>
</gene>
<organism evidence="1 2">
    <name type="scientific">Desulfonema limicola</name>
    <dbReference type="NCBI Taxonomy" id="45656"/>
    <lineage>
        <taxon>Bacteria</taxon>
        <taxon>Pseudomonadati</taxon>
        <taxon>Thermodesulfobacteriota</taxon>
        <taxon>Desulfobacteria</taxon>
        <taxon>Desulfobacterales</taxon>
        <taxon>Desulfococcaceae</taxon>
        <taxon>Desulfonema</taxon>
    </lineage>
</organism>
<dbReference type="RefSeq" id="WP_207691117.1">
    <property type="nucleotide sequence ID" value="NZ_CP061799.1"/>
</dbReference>
<dbReference type="EMBL" id="CP061799">
    <property type="protein sequence ID" value="QTA79354.1"/>
    <property type="molecule type" value="Genomic_DNA"/>
</dbReference>
<dbReference type="KEGG" id="dli:dnl_16200"/>
<dbReference type="Proteomes" id="UP000663720">
    <property type="component" value="Chromosome"/>
</dbReference>
<proteinExistence type="predicted"/>
<evidence type="ECO:0000313" key="1">
    <source>
        <dbReference type="EMBL" id="QTA79354.1"/>
    </source>
</evidence>
<evidence type="ECO:0000313" key="2">
    <source>
        <dbReference type="Proteomes" id="UP000663720"/>
    </source>
</evidence>
<accession>A0A975B5V5</accession>
<keyword evidence="2" id="KW-1185">Reference proteome</keyword>
<name>A0A975B5V5_9BACT</name>
<reference evidence="1" key="1">
    <citation type="journal article" date="2021" name="Microb. Physiol.">
        <title>Proteogenomic Insights into the Physiology of Marine, Sulfate-Reducing, Filamentous Desulfonema limicola and Desulfonema magnum.</title>
        <authorList>
            <person name="Schnaars V."/>
            <person name="Wohlbrand L."/>
            <person name="Scheve S."/>
            <person name="Hinrichs C."/>
            <person name="Reinhardt R."/>
            <person name="Rabus R."/>
        </authorList>
    </citation>
    <scope>NUCLEOTIDE SEQUENCE</scope>
    <source>
        <strain evidence="1">5ac10</strain>
    </source>
</reference>
<sequence>MKIVIGSKKQEMKINEMGSIAHSMFPEIDAIIFKGSFRLGIRDALENCRFESWNEVSQQPVHVRKRFFESFLRKSIPYLEKTGVNKEAVDSITAELMKENEKYLRTNQEE</sequence>
<dbReference type="AlphaFoldDB" id="A0A975B5V5"/>